<dbReference type="Proteomes" id="UP000433181">
    <property type="component" value="Unassembled WGS sequence"/>
</dbReference>
<dbReference type="GO" id="GO:0006281">
    <property type="term" value="P:DNA repair"/>
    <property type="evidence" value="ECO:0007669"/>
    <property type="project" value="TreeGrafter"/>
</dbReference>
<dbReference type="SUPFAM" id="SSF56784">
    <property type="entry name" value="HAD-like"/>
    <property type="match status" value="1"/>
</dbReference>
<evidence type="ECO:0000313" key="1">
    <source>
        <dbReference type="EMBL" id="MSU09764.1"/>
    </source>
</evidence>
<dbReference type="Gene3D" id="3.40.50.1000">
    <property type="entry name" value="HAD superfamily/HAD-like"/>
    <property type="match status" value="1"/>
</dbReference>
<dbReference type="GO" id="GO:0005829">
    <property type="term" value="C:cytosol"/>
    <property type="evidence" value="ECO:0007669"/>
    <property type="project" value="TreeGrafter"/>
</dbReference>
<keyword evidence="1" id="KW-0378">Hydrolase</keyword>
<comment type="caution">
    <text evidence="1">The sequence shown here is derived from an EMBL/GenBank/DDBJ whole genome shotgun (WGS) entry which is preliminary data.</text>
</comment>
<keyword evidence="2" id="KW-1185">Reference proteome</keyword>
<dbReference type="AlphaFoldDB" id="A0A6I2UJK8"/>
<dbReference type="GeneID" id="96779712"/>
<dbReference type="EMBL" id="VUNR01000033">
    <property type="protein sequence ID" value="MSU09764.1"/>
    <property type="molecule type" value="Genomic_DNA"/>
</dbReference>
<dbReference type="InterPro" id="IPR023198">
    <property type="entry name" value="PGP-like_dom2"/>
</dbReference>
<dbReference type="InterPro" id="IPR006439">
    <property type="entry name" value="HAD-SF_hydro_IA"/>
</dbReference>
<dbReference type="NCBIfam" id="TIGR01549">
    <property type="entry name" value="HAD-SF-IA-v1"/>
    <property type="match status" value="1"/>
</dbReference>
<dbReference type="PANTHER" id="PTHR43434">
    <property type="entry name" value="PHOSPHOGLYCOLATE PHOSPHATASE"/>
    <property type="match status" value="1"/>
</dbReference>
<name>A0A6I2UJK8_9FIRM</name>
<dbReference type="RefSeq" id="WP_154407925.1">
    <property type="nucleotide sequence ID" value="NZ_JBGUTX010000203.1"/>
</dbReference>
<dbReference type="InterPro" id="IPR050155">
    <property type="entry name" value="HAD-like_hydrolase_sf"/>
</dbReference>
<protein>
    <submittedName>
        <fullName evidence="1">HAD family hydrolase</fullName>
    </submittedName>
</protein>
<dbReference type="SFLD" id="SFLDS00003">
    <property type="entry name" value="Haloacid_Dehalogenase"/>
    <property type="match status" value="1"/>
</dbReference>
<organism evidence="1 2">
    <name type="scientific">Anaerovibrio slackiae</name>
    <dbReference type="NCBI Taxonomy" id="2652309"/>
    <lineage>
        <taxon>Bacteria</taxon>
        <taxon>Bacillati</taxon>
        <taxon>Bacillota</taxon>
        <taxon>Negativicutes</taxon>
        <taxon>Selenomonadales</taxon>
        <taxon>Selenomonadaceae</taxon>
        <taxon>Anaerovibrio</taxon>
    </lineage>
</organism>
<evidence type="ECO:0000313" key="2">
    <source>
        <dbReference type="Proteomes" id="UP000433181"/>
    </source>
</evidence>
<dbReference type="InterPro" id="IPR041492">
    <property type="entry name" value="HAD_2"/>
</dbReference>
<dbReference type="InterPro" id="IPR023214">
    <property type="entry name" value="HAD_sf"/>
</dbReference>
<reference evidence="1 2" key="1">
    <citation type="submission" date="2019-08" db="EMBL/GenBank/DDBJ databases">
        <title>In-depth cultivation of the pig gut microbiome towards novel bacterial diversity and tailored functional studies.</title>
        <authorList>
            <person name="Wylensek D."/>
            <person name="Hitch T.C.A."/>
            <person name="Clavel T."/>
        </authorList>
    </citation>
    <scope>NUCLEOTIDE SEQUENCE [LARGE SCALE GENOMIC DNA]</scope>
    <source>
        <strain evidence="1 2">WCA-693-APC-5D-A</strain>
    </source>
</reference>
<dbReference type="Gene3D" id="1.10.150.240">
    <property type="entry name" value="Putative phosphatase, domain 2"/>
    <property type="match status" value="1"/>
</dbReference>
<gene>
    <name evidence="1" type="ORF">FYJ84_12340</name>
</gene>
<dbReference type="InterPro" id="IPR036412">
    <property type="entry name" value="HAD-like_sf"/>
</dbReference>
<dbReference type="Pfam" id="PF13419">
    <property type="entry name" value="HAD_2"/>
    <property type="match status" value="1"/>
</dbReference>
<dbReference type="GO" id="GO:0008967">
    <property type="term" value="F:phosphoglycolate phosphatase activity"/>
    <property type="evidence" value="ECO:0007669"/>
    <property type="project" value="TreeGrafter"/>
</dbReference>
<dbReference type="SFLD" id="SFLDG01129">
    <property type="entry name" value="C1.5:_HAD__Beta-PGM__Phosphata"/>
    <property type="match status" value="1"/>
</dbReference>
<proteinExistence type="predicted"/>
<dbReference type="PRINTS" id="PR00413">
    <property type="entry name" value="HADHALOGNASE"/>
</dbReference>
<sequence>MRYEAVIFDLDGTLINSIDDLADSCNEMLVAYDFPTHAVDAYKYFVGNGVGKLVERALPADKAADKVFYEKALAKFREIYNGKVLNKTRAYSGIRDTLAKLMEKEIPMAVCTNKPMEAAKTIINILFEPGTFQMVIGDRPGYPRKPDPTTVLEITEKLGVTPDKVVYLGDSGVDMQTAVNAGFLPVGVLWGFREKEELLENGAKLLLEKPTDLLFNVQFKK</sequence>
<dbReference type="SFLD" id="SFLDG01135">
    <property type="entry name" value="C1.5.6:_HAD__Beta-PGM__Phospha"/>
    <property type="match status" value="1"/>
</dbReference>
<dbReference type="PANTHER" id="PTHR43434:SF1">
    <property type="entry name" value="PHOSPHOGLYCOLATE PHOSPHATASE"/>
    <property type="match status" value="1"/>
</dbReference>
<accession>A0A6I2UJK8</accession>